<feature type="compositionally biased region" description="Basic residues" evidence="2">
    <location>
        <begin position="233"/>
        <end position="242"/>
    </location>
</feature>
<dbReference type="GO" id="GO:0000398">
    <property type="term" value="P:mRNA splicing, via spliceosome"/>
    <property type="evidence" value="ECO:0007669"/>
    <property type="project" value="TreeGrafter"/>
</dbReference>
<feature type="compositionally biased region" description="Basic residues" evidence="2">
    <location>
        <begin position="32"/>
        <end position="46"/>
    </location>
</feature>
<evidence type="ECO:0000256" key="2">
    <source>
        <dbReference type="SAM" id="MobiDB-lite"/>
    </source>
</evidence>
<feature type="compositionally biased region" description="Basic and acidic residues" evidence="2">
    <location>
        <begin position="91"/>
        <end position="111"/>
    </location>
</feature>
<feature type="compositionally biased region" description="Basic and acidic residues" evidence="2">
    <location>
        <begin position="162"/>
        <end position="171"/>
    </location>
</feature>
<organism evidence="5 6">
    <name type="scientific">Carex littledalei</name>
    <dbReference type="NCBI Taxonomy" id="544730"/>
    <lineage>
        <taxon>Eukaryota</taxon>
        <taxon>Viridiplantae</taxon>
        <taxon>Streptophyta</taxon>
        <taxon>Embryophyta</taxon>
        <taxon>Tracheophyta</taxon>
        <taxon>Spermatophyta</taxon>
        <taxon>Magnoliopsida</taxon>
        <taxon>Liliopsida</taxon>
        <taxon>Poales</taxon>
        <taxon>Cyperaceae</taxon>
        <taxon>Cyperoideae</taxon>
        <taxon>Cariceae</taxon>
        <taxon>Carex</taxon>
        <taxon>Carex subgen. Euthyceras</taxon>
    </lineage>
</organism>
<feature type="compositionally biased region" description="Acidic residues" evidence="2">
    <location>
        <begin position="50"/>
        <end position="60"/>
    </location>
</feature>
<feature type="compositionally biased region" description="Basic and acidic residues" evidence="2">
    <location>
        <begin position="120"/>
        <end position="146"/>
    </location>
</feature>
<protein>
    <submittedName>
        <fullName evidence="5">CWF19-like protein 2</fullName>
    </submittedName>
</protein>
<dbReference type="InterPro" id="IPR040194">
    <property type="entry name" value="Cwf19-like"/>
</dbReference>
<evidence type="ECO:0000313" key="6">
    <source>
        <dbReference type="Proteomes" id="UP000623129"/>
    </source>
</evidence>
<feature type="compositionally biased region" description="Basic residues" evidence="2">
    <location>
        <begin position="63"/>
        <end position="80"/>
    </location>
</feature>
<feature type="domain" description="Cwf19-like C-terminal" evidence="4">
    <location>
        <begin position="488"/>
        <end position="605"/>
    </location>
</feature>
<dbReference type="PANTHER" id="PTHR12072:SF5">
    <property type="entry name" value="CWF19-LIKE PROTEIN 2"/>
    <property type="match status" value="1"/>
</dbReference>
<dbReference type="EMBL" id="SWLB01000024">
    <property type="protein sequence ID" value="KAF3322907.1"/>
    <property type="molecule type" value="Genomic_DNA"/>
</dbReference>
<evidence type="ECO:0000259" key="3">
    <source>
        <dbReference type="Pfam" id="PF04676"/>
    </source>
</evidence>
<comment type="caution">
    <text evidence="5">The sequence shown here is derived from an EMBL/GenBank/DDBJ whole genome shotgun (WGS) entry which is preliminary data.</text>
</comment>
<dbReference type="InterPro" id="IPR006767">
    <property type="entry name" value="Cwf19-like_C_dom-2"/>
</dbReference>
<name>A0A833QQE1_9POAL</name>
<feature type="region of interest" description="Disordered" evidence="2">
    <location>
        <begin position="1"/>
        <end position="176"/>
    </location>
</feature>
<comment type="similarity">
    <text evidence="1">Belongs to the CWF19 family.</text>
</comment>
<evidence type="ECO:0000256" key="1">
    <source>
        <dbReference type="ARBA" id="ARBA00006795"/>
    </source>
</evidence>
<dbReference type="PANTHER" id="PTHR12072">
    <property type="entry name" value="CWF19, CELL CYCLE CONTROL PROTEIN"/>
    <property type="match status" value="1"/>
</dbReference>
<keyword evidence="6" id="KW-1185">Reference proteome</keyword>
<gene>
    <name evidence="5" type="ORF">FCM35_KLT12896</name>
</gene>
<dbReference type="Pfam" id="PF04677">
    <property type="entry name" value="CwfJ_C_1"/>
    <property type="match status" value="1"/>
</dbReference>
<feature type="region of interest" description="Disordered" evidence="2">
    <location>
        <begin position="326"/>
        <end position="358"/>
    </location>
</feature>
<reference evidence="5" key="1">
    <citation type="submission" date="2020-01" db="EMBL/GenBank/DDBJ databases">
        <title>Genome sequence of Kobresia littledalei, the first chromosome-level genome in the family Cyperaceae.</title>
        <authorList>
            <person name="Qu G."/>
        </authorList>
    </citation>
    <scope>NUCLEOTIDE SEQUENCE</scope>
    <source>
        <strain evidence="5">C.B.Clarke</strain>
        <tissue evidence="5">Leaf</tissue>
    </source>
</reference>
<dbReference type="InterPro" id="IPR006768">
    <property type="entry name" value="Cwf19-like_C_dom-1"/>
</dbReference>
<dbReference type="OrthoDB" id="2113965at2759"/>
<feature type="domain" description="Cwf19-like protein C-terminal" evidence="3">
    <location>
        <begin position="614"/>
        <end position="710"/>
    </location>
</feature>
<evidence type="ECO:0000313" key="5">
    <source>
        <dbReference type="EMBL" id="KAF3322907.1"/>
    </source>
</evidence>
<sequence>MLSGIKFVPRDRLQKGGSADSDSDGSDDKRKKDLKRKKEKRRGKKRYSSDEESSSSDEEEKISKRRRGRDKRDKRKKRKHSSDDSDEEEGTKEGKDLSEKSSNDVVRKEMGLEWMLRAASKRENNPLQEEKKEEEPKGEEVNRSNPRELNPYLKDSGSGYPEEEKSSREGDTFVAPLAVGDGGASWRLKALKRAKEQAAREGRKLEEVVGERWSSIGDLAASVATARAAPSHAHLRAIRGRRAGQSENPDEVSKKHERRDYLRDVSSRQSEMRRPRQESNLSWRRDKGHNNKLSSENKALVSEAIAEINKFNNDGSFLEKIRSMESNATEVSGGSHASGDDSEEKQNELPALDPRVEGMSANQIAAEVLKLRLKGKHEEADRLSKQVEAMAGKTESRANSVVPREISQGQSARYNTRVLPGEKKRREDDSDMHLARDIMQNKKYSTAGSIEDEYDYDGIAPSKKKGKRRGDEGEAAERRGIMRRPMLTQKERCVFCFENPSRPKHLVVSIANFTYLMLPQWQPAVSGHCIILPLQHEAATRNVDNNIWEEIRNFKKCLVRMFAKQEKDVVFLETVIGLSKQRRHCLIECIPIPSHLSNAAPMYFKKAIDEAEDEWAQHDAKKLIPTTGNLRQVIPANFAYFHVEFGMDRGFVHVIDDEANFSSGFGLNVIRGMLQLPEEDMHRKRQYETVERQKQAVASFAKDWEPFDWTRQLD</sequence>
<dbReference type="Pfam" id="PF04676">
    <property type="entry name" value="CwfJ_C_2"/>
    <property type="match status" value="1"/>
</dbReference>
<accession>A0A833QQE1</accession>
<dbReference type="AlphaFoldDB" id="A0A833QQE1"/>
<dbReference type="SUPFAM" id="SSF54197">
    <property type="entry name" value="HIT-like"/>
    <property type="match status" value="1"/>
</dbReference>
<feature type="region of interest" description="Disordered" evidence="2">
    <location>
        <begin position="456"/>
        <end position="477"/>
    </location>
</feature>
<evidence type="ECO:0000259" key="4">
    <source>
        <dbReference type="Pfam" id="PF04677"/>
    </source>
</evidence>
<dbReference type="Proteomes" id="UP000623129">
    <property type="component" value="Unassembled WGS sequence"/>
</dbReference>
<feature type="compositionally biased region" description="Basic and acidic residues" evidence="2">
    <location>
        <begin position="251"/>
        <end position="289"/>
    </location>
</feature>
<dbReference type="GO" id="GO:0071014">
    <property type="term" value="C:post-mRNA release spliceosomal complex"/>
    <property type="evidence" value="ECO:0007669"/>
    <property type="project" value="TreeGrafter"/>
</dbReference>
<feature type="region of interest" description="Disordered" evidence="2">
    <location>
        <begin position="225"/>
        <end position="297"/>
    </location>
</feature>
<proteinExistence type="inferred from homology"/>
<dbReference type="InterPro" id="IPR036265">
    <property type="entry name" value="HIT-like_sf"/>
</dbReference>